<evidence type="ECO:0000313" key="1">
    <source>
        <dbReference type="EMBL" id="KIY53194.1"/>
    </source>
</evidence>
<name>A0A0D7AN83_9AGAR</name>
<protein>
    <submittedName>
        <fullName evidence="1">Uncharacterized protein</fullName>
    </submittedName>
</protein>
<reference evidence="1 2" key="1">
    <citation type="journal article" date="2015" name="Fungal Genet. Biol.">
        <title>Evolution of novel wood decay mechanisms in Agaricales revealed by the genome sequences of Fistulina hepatica and Cylindrobasidium torrendii.</title>
        <authorList>
            <person name="Floudas D."/>
            <person name="Held B.W."/>
            <person name="Riley R."/>
            <person name="Nagy L.G."/>
            <person name="Koehler G."/>
            <person name="Ransdell A.S."/>
            <person name="Younus H."/>
            <person name="Chow J."/>
            <person name="Chiniquy J."/>
            <person name="Lipzen A."/>
            <person name="Tritt A."/>
            <person name="Sun H."/>
            <person name="Haridas S."/>
            <person name="LaButti K."/>
            <person name="Ohm R.A."/>
            <person name="Kues U."/>
            <person name="Blanchette R.A."/>
            <person name="Grigoriev I.V."/>
            <person name="Minto R.E."/>
            <person name="Hibbett D.S."/>
        </authorList>
    </citation>
    <scope>NUCLEOTIDE SEQUENCE [LARGE SCALE GENOMIC DNA]</scope>
    <source>
        <strain evidence="1 2">ATCC 64428</strain>
    </source>
</reference>
<dbReference type="AlphaFoldDB" id="A0A0D7AN83"/>
<dbReference type="Proteomes" id="UP000054144">
    <property type="component" value="Unassembled WGS sequence"/>
</dbReference>
<gene>
    <name evidence="1" type="ORF">FISHEDRAFT_69055</name>
</gene>
<dbReference type="Gene3D" id="3.20.20.80">
    <property type="entry name" value="Glycosidases"/>
    <property type="match status" value="1"/>
</dbReference>
<accession>A0A0D7AN83</accession>
<keyword evidence="2" id="KW-1185">Reference proteome</keyword>
<dbReference type="SUPFAM" id="SSF51445">
    <property type="entry name" value="(Trans)glycosidases"/>
    <property type="match status" value="1"/>
</dbReference>
<evidence type="ECO:0000313" key="2">
    <source>
        <dbReference type="Proteomes" id="UP000054144"/>
    </source>
</evidence>
<dbReference type="EMBL" id="KN881627">
    <property type="protein sequence ID" value="KIY53194.1"/>
    <property type="molecule type" value="Genomic_DNA"/>
</dbReference>
<sequence>MIVWRSTRIRIDLEPIAADTDPADAGGAWPETACNAWADSFNTSRSAFGITATNNCGLFLNGVDGISSYGGDCSFWEDTSQWNASFFWTWKVGESTSGIVESPLWSYKLGLELGFIPPDPRSALGKCAAIGVAGTQFSGTYAASATGALGTNPASYTLASSTSAYDMARPPAAITTERRPPGVVSSLPAIVTLTVMAINSQESAYTISAAVGCSRLTSYKLYFGYNGTPHEQLINNLLDIWDI</sequence>
<dbReference type="OrthoDB" id="62120at2759"/>
<dbReference type="InterPro" id="IPR017853">
    <property type="entry name" value="GH"/>
</dbReference>
<organism evidence="1 2">
    <name type="scientific">Fistulina hepatica ATCC 64428</name>
    <dbReference type="NCBI Taxonomy" id="1128425"/>
    <lineage>
        <taxon>Eukaryota</taxon>
        <taxon>Fungi</taxon>
        <taxon>Dikarya</taxon>
        <taxon>Basidiomycota</taxon>
        <taxon>Agaricomycotina</taxon>
        <taxon>Agaricomycetes</taxon>
        <taxon>Agaricomycetidae</taxon>
        <taxon>Agaricales</taxon>
        <taxon>Fistulinaceae</taxon>
        <taxon>Fistulina</taxon>
    </lineage>
</organism>
<proteinExistence type="predicted"/>